<evidence type="ECO:0000256" key="6">
    <source>
        <dbReference type="ARBA" id="ARBA00022824"/>
    </source>
</evidence>
<evidence type="ECO:0000256" key="8">
    <source>
        <dbReference type="ARBA" id="ARBA00023134"/>
    </source>
</evidence>
<dbReference type="AlphaFoldDB" id="A0A8H7BIE8"/>
<evidence type="ECO:0000256" key="3">
    <source>
        <dbReference type="ARBA" id="ARBA00020256"/>
    </source>
</evidence>
<protein>
    <recommendedName>
        <fullName evidence="3">Signal recognition particle receptor subunit beta</fullName>
    </recommendedName>
</protein>
<dbReference type="GO" id="GO:0043001">
    <property type="term" value="P:Golgi to plasma membrane protein transport"/>
    <property type="evidence" value="ECO:0007669"/>
    <property type="project" value="TreeGrafter"/>
</dbReference>
<evidence type="ECO:0000256" key="11">
    <source>
        <dbReference type="SAM" id="Phobius"/>
    </source>
</evidence>
<comment type="caution">
    <text evidence="12">The sequence shown here is derived from an EMBL/GenBank/DDBJ whole genome shotgun (WGS) entry which is preliminary data.</text>
</comment>
<keyword evidence="4 11" id="KW-0812">Transmembrane</keyword>
<dbReference type="EMBL" id="JABAYA010000164">
    <property type="protein sequence ID" value="KAF7723083.1"/>
    <property type="molecule type" value="Genomic_DNA"/>
</dbReference>
<dbReference type="InterPro" id="IPR019009">
    <property type="entry name" value="SRP_receptor_beta_su"/>
</dbReference>
<evidence type="ECO:0000313" key="13">
    <source>
        <dbReference type="Proteomes" id="UP000605846"/>
    </source>
</evidence>
<keyword evidence="7 11" id="KW-1133">Transmembrane helix</keyword>
<keyword evidence="6" id="KW-0256">Endoplasmic reticulum</keyword>
<dbReference type="Pfam" id="PF09439">
    <property type="entry name" value="SRPRB"/>
    <property type="match status" value="1"/>
</dbReference>
<dbReference type="GO" id="GO:0006886">
    <property type="term" value="P:intracellular protein transport"/>
    <property type="evidence" value="ECO:0007669"/>
    <property type="project" value="TreeGrafter"/>
</dbReference>
<keyword evidence="5" id="KW-0547">Nucleotide-binding</keyword>
<dbReference type="GO" id="GO:0005525">
    <property type="term" value="F:GTP binding"/>
    <property type="evidence" value="ECO:0007669"/>
    <property type="project" value="UniProtKB-KW"/>
</dbReference>
<accession>A0A8H7BIE8</accession>
<evidence type="ECO:0000256" key="7">
    <source>
        <dbReference type="ARBA" id="ARBA00022989"/>
    </source>
</evidence>
<dbReference type="InterPro" id="IPR027417">
    <property type="entry name" value="P-loop_NTPase"/>
</dbReference>
<dbReference type="GO" id="GO:0005794">
    <property type="term" value="C:Golgi apparatus"/>
    <property type="evidence" value="ECO:0007669"/>
    <property type="project" value="TreeGrafter"/>
</dbReference>
<evidence type="ECO:0000256" key="2">
    <source>
        <dbReference type="ARBA" id="ARBA00005619"/>
    </source>
</evidence>
<keyword evidence="8" id="KW-0342">GTP-binding</keyword>
<dbReference type="PANTHER" id="PTHR45909">
    <property type="entry name" value="ADP-RIBOSYLATION FACTOR-RELATED PROTEIN 1"/>
    <property type="match status" value="1"/>
</dbReference>
<evidence type="ECO:0000256" key="4">
    <source>
        <dbReference type="ARBA" id="ARBA00022692"/>
    </source>
</evidence>
<keyword evidence="13" id="KW-1185">Reference proteome</keyword>
<feature type="transmembrane region" description="Helical" evidence="11">
    <location>
        <begin position="6"/>
        <end position="29"/>
    </location>
</feature>
<comment type="subcellular location">
    <subcellularLocation>
        <location evidence="1">Endoplasmic reticulum membrane</location>
        <topology evidence="1">Single-pass membrane protein</topology>
    </subcellularLocation>
</comment>
<sequence length="196" mass="22405">MLALDQTVLIIITAVVAVVLLVVIGKYPFNPYPGLMASRLQTCDLVDMPGHERVRYRFSEFLPVTRAIIFVVDSSTVSRSVRSVAEYLYNILAHPQTQNQRIPVLIACNKSDKVMALPKERIQRLLETEMNRLRDTRTAAVDQQASEMNEQEAYLGFEGEDFQFSHLENEVSFETCSVEKEELEDVTEWLRTTVFA</sequence>
<reference evidence="12" key="1">
    <citation type="submission" date="2020-01" db="EMBL/GenBank/DDBJ databases">
        <title>Genome Sequencing of Three Apophysomyces-Like Fungal Strains Confirms a Novel Fungal Genus in the Mucoromycota with divergent Burkholderia-like Endosymbiotic Bacteria.</title>
        <authorList>
            <person name="Stajich J.E."/>
            <person name="Macias A.M."/>
            <person name="Carter-House D."/>
            <person name="Lovett B."/>
            <person name="Kasson L.R."/>
            <person name="Berry K."/>
            <person name="Grigoriev I."/>
            <person name="Chang Y."/>
            <person name="Spatafora J."/>
            <person name="Kasson M.T."/>
        </authorList>
    </citation>
    <scope>NUCLEOTIDE SEQUENCE</scope>
    <source>
        <strain evidence="12">NRRL A-21654</strain>
    </source>
</reference>
<name>A0A8H7BIE8_9FUNG</name>
<dbReference type="GO" id="GO:0034067">
    <property type="term" value="P:protein localization to Golgi apparatus"/>
    <property type="evidence" value="ECO:0007669"/>
    <property type="project" value="TreeGrafter"/>
</dbReference>
<dbReference type="SUPFAM" id="SSF52540">
    <property type="entry name" value="P-loop containing nucleoside triphosphate hydrolases"/>
    <property type="match status" value="1"/>
</dbReference>
<gene>
    <name evidence="12" type="ORF">EC973_002367</name>
</gene>
<proteinExistence type="inferred from homology"/>
<dbReference type="GO" id="GO:0005789">
    <property type="term" value="C:endoplasmic reticulum membrane"/>
    <property type="evidence" value="ECO:0007669"/>
    <property type="project" value="UniProtKB-SubCell"/>
</dbReference>
<keyword evidence="9 11" id="KW-0472">Membrane</keyword>
<evidence type="ECO:0000256" key="9">
    <source>
        <dbReference type="ARBA" id="ARBA00023136"/>
    </source>
</evidence>
<dbReference type="InterPro" id="IPR024156">
    <property type="entry name" value="Small_GTPase_ARF"/>
</dbReference>
<dbReference type="Proteomes" id="UP000605846">
    <property type="component" value="Unassembled WGS sequence"/>
</dbReference>
<dbReference type="PANTHER" id="PTHR45909:SF1">
    <property type="entry name" value="ADP-RIBOSYLATION FACTOR-RELATED PROTEIN 1"/>
    <property type="match status" value="1"/>
</dbReference>
<evidence type="ECO:0000256" key="10">
    <source>
        <dbReference type="ARBA" id="ARBA00023170"/>
    </source>
</evidence>
<dbReference type="GO" id="GO:0003924">
    <property type="term" value="F:GTPase activity"/>
    <property type="evidence" value="ECO:0007669"/>
    <property type="project" value="TreeGrafter"/>
</dbReference>
<evidence type="ECO:0000256" key="1">
    <source>
        <dbReference type="ARBA" id="ARBA00004389"/>
    </source>
</evidence>
<evidence type="ECO:0000313" key="12">
    <source>
        <dbReference type="EMBL" id="KAF7723083.1"/>
    </source>
</evidence>
<organism evidence="12 13">
    <name type="scientific">Apophysomyces ossiformis</name>
    <dbReference type="NCBI Taxonomy" id="679940"/>
    <lineage>
        <taxon>Eukaryota</taxon>
        <taxon>Fungi</taxon>
        <taxon>Fungi incertae sedis</taxon>
        <taxon>Mucoromycota</taxon>
        <taxon>Mucoromycotina</taxon>
        <taxon>Mucoromycetes</taxon>
        <taxon>Mucorales</taxon>
        <taxon>Mucorineae</taxon>
        <taxon>Mucoraceae</taxon>
        <taxon>Apophysomyces</taxon>
    </lineage>
</organism>
<dbReference type="Gene3D" id="3.40.50.300">
    <property type="entry name" value="P-loop containing nucleotide triphosphate hydrolases"/>
    <property type="match status" value="1"/>
</dbReference>
<keyword evidence="10" id="KW-0675">Receptor</keyword>
<comment type="similarity">
    <text evidence="2">Belongs to the SRP receptor beta subunit family.</text>
</comment>
<dbReference type="OrthoDB" id="41266at2759"/>
<evidence type="ECO:0000256" key="5">
    <source>
        <dbReference type="ARBA" id="ARBA00022741"/>
    </source>
</evidence>